<evidence type="ECO:0008006" key="3">
    <source>
        <dbReference type="Google" id="ProtNLM"/>
    </source>
</evidence>
<name>A0A0F9EZ79_9ZZZZ</name>
<sequence length="68" mass="7395">MLDKICEVPCKAVSDILQDKVSLKIFIVTVVLILSLGGYMAKQIGEINVSVAKIETQLQMMNGGDGRK</sequence>
<comment type="caution">
    <text evidence="2">The sequence shown here is derived from an EMBL/GenBank/DDBJ whole genome shotgun (WGS) entry which is preliminary data.</text>
</comment>
<gene>
    <name evidence="2" type="ORF">LCGC14_2015660</name>
</gene>
<feature type="transmembrane region" description="Helical" evidence="1">
    <location>
        <begin position="21"/>
        <end position="41"/>
    </location>
</feature>
<evidence type="ECO:0000313" key="2">
    <source>
        <dbReference type="EMBL" id="KKL79359.1"/>
    </source>
</evidence>
<keyword evidence="1" id="KW-1133">Transmembrane helix</keyword>
<protein>
    <recommendedName>
        <fullName evidence="3">Chemotaxis methyl-accepting receptor HlyB-like 4HB MCP domain-containing protein</fullName>
    </recommendedName>
</protein>
<evidence type="ECO:0000256" key="1">
    <source>
        <dbReference type="SAM" id="Phobius"/>
    </source>
</evidence>
<organism evidence="2">
    <name type="scientific">marine sediment metagenome</name>
    <dbReference type="NCBI Taxonomy" id="412755"/>
    <lineage>
        <taxon>unclassified sequences</taxon>
        <taxon>metagenomes</taxon>
        <taxon>ecological metagenomes</taxon>
    </lineage>
</organism>
<dbReference type="AlphaFoldDB" id="A0A0F9EZ79"/>
<dbReference type="EMBL" id="LAZR01023195">
    <property type="protein sequence ID" value="KKL79359.1"/>
    <property type="molecule type" value="Genomic_DNA"/>
</dbReference>
<proteinExistence type="predicted"/>
<reference evidence="2" key="1">
    <citation type="journal article" date="2015" name="Nature">
        <title>Complex archaea that bridge the gap between prokaryotes and eukaryotes.</title>
        <authorList>
            <person name="Spang A."/>
            <person name="Saw J.H."/>
            <person name="Jorgensen S.L."/>
            <person name="Zaremba-Niedzwiedzka K."/>
            <person name="Martijn J."/>
            <person name="Lind A.E."/>
            <person name="van Eijk R."/>
            <person name="Schleper C."/>
            <person name="Guy L."/>
            <person name="Ettema T.J."/>
        </authorList>
    </citation>
    <scope>NUCLEOTIDE SEQUENCE</scope>
</reference>
<keyword evidence="1" id="KW-0812">Transmembrane</keyword>
<keyword evidence="1" id="KW-0472">Membrane</keyword>
<accession>A0A0F9EZ79</accession>